<comment type="similarity">
    <text evidence="1">Belongs to the SAS10 family.</text>
</comment>
<protein>
    <recommendedName>
        <fullName evidence="5">Neuroguidin</fullName>
    </recommendedName>
</protein>
<evidence type="ECO:0000256" key="1">
    <source>
        <dbReference type="ARBA" id="ARBA00010979"/>
    </source>
</evidence>
<feature type="region of interest" description="Disordered" evidence="2">
    <location>
        <begin position="136"/>
        <end position="328"/>
    </location>
</feature>
<feature type="compositionally biased region" description="Low complexity" evidence="2">
    <location>
        <begin position="173"/>
        <end position="183"/>
    </location>
</feature>
<dbReference type="PANTHER" id="PTHR13237">
    <property type="entry name" value="SOMETHING ABOUT SILENCING PROTEIN 10-RELATED"/>
    <property type="match status" value="1"/>
</dbReference>
<evidence type="ECO:0000256" key="2">
    <source>
        <dbReference type="SAM" id="MobiDB-lite"/>
    </source>
</evidence>
<dbReference type="EMBL" id="RCHS01001026">
    <property type="protein sequence ID" value="RMX55674.1"/>
    <property type="molecule type" value="Genomic_DNA"/>
</dbReference>
<evidence type="ECO:0000313" key="3">
    <source>
        <dbReference type="EMBL" id="RMX55674.1"/>
    </source>
</evidence>
<dbReference type="GO" id="GO:0032040">
    <property type="term" value="C:small-subunit processome"/>
    <property type="evidence" value="ECO:0007669"/>
    <property type="project" value="TreeGrafter"/>
</dbReference>
<comment type="caution">
    <text evidence="3">The sequence shown here is derived from an EMBL/GenBank/DDBJ whole genome shotgun (WGS) entry which is preliminary data.</text>
</comment>
<reference evidence="3 4" key="1">
    <citation type="journal article" date="2018" name="Sci. Rep.">
        <title>Comparative analysis of the Pocillopora damicornis genome highlights role of immune system in coral evolution.</title>
        <authorList>
            <person name="Cunning R."/>
            <person name="Bay R.A."/>
            <person name="Gillette P."/>
            <person name="Baker A.C."/>
            <person name="Traylor-Knowles N."/>
        </authorList>
    </citation>
    <scope>NUCLEOTIDE SEQUENCE [LARGE SCALE GENOMIC DNA]</scope>
    <source>
        <strain evidence="3">RSMAS</strain>
        <tissue evidence="3">Whole animal</tissue>
    </source>
</reference>
<dbReference type="AlphaFoldDB" id="A0A3M6UQ51"/>
<proteinExistence type="inferred from homology"/>
<evidence type="ECO:0008006" key="5">
    <source>
        <dbReference type="Google" id="ProtNLM"/>
    </source>
</evidence>
<evidence type="ECO:0000313" key="4">
    <source>
        <dbReference type="Proteomes" id="UP000275408"/>
    </source>
</evidence>
<feature type="compositionally biased region" description="Basic and acidic residues" evidence="2">
    <location>
        <begin position="212"/>
        <end position="231"/>
    </location>
</feature>
<dbReference type="PANTHER" id="PTHR13237:SF9">
    <property type="entry name" value="NEUROGUIDIN"/>
    <property type="match status" value="1"/>
</dbReference>
<feature type="compositionally biased region" description="Acidic residues" evidence="2">
    <location>
        <begin position="155"/>
        <end position="165"/>
    </location>
</feature>
<feature type="compositionally biased region" description="Basic residues" evidence="2">
    <location>
        <begin position="302"/>
        <end position="328"/>
    </location>
</feature>
<keyword evidence="4" id="KW-1185">Reference proteome</keyword>
<dbReference type="Proteomes" id="UP000275408">
    <property type="component" value="Unassembled WGS sequence"/>
</dbReference>
<feature type="compositionally biased region" description="Basic and acidic residues" evidence="2">
    <location>
        <begin position="244"/>
        <end position="253"/>
    </location>
</feature>
<sequence length="328" mass="37627">MFTVFSNMVDEIALKEMMDKDLPEVISSMREMGEKISDINHHAESLLVKITSGSLATKKGVSFLELKFHLLLSYVIDLTYYLLTKTDGNSWQGDPAVDRLVEARTVLEKLRPIDQKMKYQIDKMIKTATTGTVSGAEIDPLRFKPNPDNMVSKLDDEDSQSSDEEGAPKKSKVYVPPKVAAVPYDDKDDKKTRKEKDEERSRKRVLTSSVLHDLRDEYSDAPQEIRDETVSRWRKQKEKDEEEERTRYEEENLLRLPAKKKKKISERAQSGMDELTSFADLSVLNDDETSGDYSTRSSSRSKTSKSKWKKKRGATKKGKKGFAGRRRR</sequence>
<feature type="compositionally biased region" description="Basic and acidic residues" evidence="2">
    <location>
        <begin position="184"/>
        <end position="201"/>
    </location>
</feature>
<name>A0A3M6UQ51_POCDA</name>
<dbReference type="OrthoDB" id="203440at2759"/>
<organism evidence="3 4">
    <name type="scientific">Pocillopora damicornis</name>
    <name type="common">Cauliflower coral</name>
    <name type="synonym">Millepora damicornis</name>
    <dbReference type="NCBI Taxonomy" id="46731"/>
    <lineage>
        <taxon>Eukaryota</taxon>
        <taxon>Metazoa</taxon>
        <taxon>Cnidaria</taxon>
        <taxon>Anthozoa</taxon>
        <taxon>Hexacorallia</taxon>
        <taxon>Scleractinia</taxon>
        <taxon>Astrocoeniina</taxon>
        <taxon>Pocilloporidae</taxon>
        <taxon>Pocillopora</taxon>
    </lineage>
</organism>
<dbReference type="InterPro" id="IPR007146">
    <property type="entry name" value="Sas10/Utp3/C1D"/>
</dbReference>
<gene>
    <name evidence="3" type="ORF">pdam_00023654</name>
</gene>
<accession>A0A3M6UQ51</accession>
<dbReference type="GO" id="GO:0000462">
    <property type="term" value="P:maturation of SSU-rRNA from tricistronic rRNA transcript (SSU-rRNA, 5.8S rRNA, LSU-rRNA)"/>
    <property type="evidence" value="ECO:0007669"/>
    <property type="project" value="TreeGrafter"/>
</dbReference>
<dbReference type="OMA" id="PVHYNET"/>
<dbReference type="Pfam" id="PF04000">
    <property type="entry name" value="Sas10_Utp3"/>
    <property type="match status" value="1"/>
</dbReference>
<dbReference type="STRING" id="46731.A0A3M6UQ51"/>